<evidence type="ECO:0000256" key="8">
    <source>
        <dbReference type="SAM" id="Coils"/>
    </source>
</evidence>
<evidence type="ECO:0000313" key="11">
    <source>
        <dbReference type="EMBL" id="CAI5443303.1"/>
    </source>
</evidence>
<dbReference type="PROSITE" id="PS50174">
    <property type="entry name" value="G_PATCH"/>
    <property type="match status" value="1"/>
</dbReference>
<keyword evidence="6 7" id="KW-0539">Nucleus</keyword>
<dbReference type="PANTHER" id="PTHR23329:SF1">
    <property type="entry name" value="TUFTELIN-INTERACTING PROTEIN 11"/>
    <property type="match status" value="1"/>
</dbReference>
<reference evidence="11" key="1">
    <citation type="submission" date="2022-11" db="EMBL/GenBank/DDBJ databases">
        <authorList>
            <person name="Kikuchi T."/>
        </authorList>
    </citation>
    <scope>NUCLEOTIDE SEQUENCE</scope>
    <source>
        <strain evidence="11">PS1010</strain>
    </source>
</reference>
<protein>
    <recommendedName>
        <fullName evidence="7">Septin and tuftelin-interacting protein 1 homolog</fullName>
    </recommendedName>
</protein>
<organism evidence="11 12">
    <name type="scientific">Caenorhabditis angaria</name>
    <dbReference type="NCBI Taxonomy" id="860376"/>
    <lineage>
        <taxon>Eukaryota</taxon>
        <taxon>Metazoa</taxon>
        <taxon>Ecdysozoa</taxon>
        <taxon>Nematoda</taxon>
        <taxon>Chromadorea</taxon>
        <taxon>Rhabditida</taxon>
        <taxon>Rhabditina</taxon>
        <taxon>Rhabditomorpha</taxon>
        <taxon>Rhabditoidea</taxon>
        <taxon>Rhabditidae</taxon>
        <taxon>Peloderinae</taxon>
        <taxon>Caenorhabditis</taxon>
    </lineage>
</organism>
<keyword evidence="3 7" id="KW-0507">mRNA processing</keyword>
<dbReference type="InterPro" id="IPR024933">
    <property type="entry name" value="TFP11"/>
</dbReference>
<evidence type="ECO:0000256" key="5">
    <source>
        <dbReference type="ARBA" id="ARBA00023187"/>
    </source>
</evidence>
<dbReference type="OrthoDB" id="4822at2759"/>
<feature type="region of interest" description="Disordered" evidence="9">
    <location>
        <begin position="1"/>
        <end position="141"/>
    </location>
</feature>
<evidence type="ECO:0000256" key="7">
    <source>
        <dbReference type="PIRNR" id="PIRNR017706"/>
    </source>
</evidence>
<feature type="coiled-coil region" evidence="8">
    <location>
        <begin position="351"/>
        <end position="378"/>
    </location>
</feature>
<dbReference type="InterPro" id="IPR045211">
    <property type="entry name" value="TFP11/STIP/Ntr1"/>
</dbReference>
<dbReference type="GO" id="GO:0000390">
    <property type="term" value="P:spliceosomal complex disassembly"/>
    <property type="evidence" value="ECO:0007669"/>
    <property type="project" value="InterPro"/>
</dbReference>
<evidence type="ECO:0000313" key="12">
    <source>
        <dbReference type="Proteomes" id="UP001152747"/>
    </source>
</evidence>
<dbReference type="EMBL" id="CANHGI010000002">
    <property type="protein sequence ID" value="CAI5443303.1"/>
    <property type="molecule type" value="Genomic_DNA"/>
</dbReference>
<dbReference type="SMART" id="SM00443">
    <property type="entry name" value="G_patch"/>
    <property type="match status" value="1"/>
</dbReference>
<sequence>MDEDDEGNESFEINDQDLEYAMNPGRRHFQSKEQATYGIWSTRDESDEDERSSKGPVNKRGKYTAPVGFVSGGIQQGSSKKPDKNDPDTVSQATYSSSKTSEDGAIQIDFGKRAKPKESGRNGAEVFAGMRSSATKGTIDPNKYCDWLKHGKGSVVMKMMESMGYKQGEGLGAEGQGIVEPVQAALRKGRGAVGAYGKEMTGPKFGESAADAQKRLASGGSVGKFEEDDQEKPEKISIKGGWKKSQRVQTRYKTMEDVMEEKMGGNGGSAKISREHAQTKVIDMTGPQQRVYSGYDSFSMKTKSEYELEDDEKREVFDVPELIHNLNLLVDLTEESIRRKNQQIISIKDQTTALEYDRKQIKNALENEENEQKKIENVYSLINGFAAGNNAGMNECQELMRKLRNEYPNEYRIYSLESVAIPVVLPLLQKFFENWRPLDPEHVIYGVELMREWNEILTGGESMKSTFGMNKSSFDEIPAYDRLIWEGWLPSLRKSTLSWDPRDEMEEMMNLIETWIPLLPNWIKENILEQLIIPRINERVNNWDPTKDPIPIHSWLIPWLVILGDRIQIVMPPIRQKLQKALKLWDPKDRSAMGILRPWKDVWSTGTFSAFLAQNIVPKLAKSLNPEYEEWKAVMDWMEFIQPPDPIVNIVVKHFFPRFIEVLCRWLDSPNANIGEVKMWYSEWKNRIPPKIAQFPTVTDWLKRSLICIGKSMQGERVSNLPLPLPLPQQPQMAPNFAPRPQVQQISLKDAIEMTAARNGFTYHPQKDRFKDGRQVYWFGTVSMYIDSGMVFVMDPKEFVWRPTGLDELIRLAGG</sequence>
<evidence type="ECO:0000256" key="1">
    <source>
        <dbReference type="ARBA" id="ARBA00004123"/>
    </source>
</evidence>
<dbReference type="GO" id="GO:0071008">
    <property type="term" value="C:U2-type post-mRNA release spliceosomal complex"/>
    <property type="evidence" value="ECO:0007669"/>
    <property type="project" value="TreeGrafter"/>
</dbReference>
<evidence type="ECO:0000256" key="2">
    <source>
        <dbReference type="ARBA" id="ARBA00010900"/>
    </source>
</evidence>
<keyword evidence="8" id="KW-0175">Coiled coil</keyword>
<accession>A0A9P1MYA7</accession>
<dbReference type="InterPro" id="IPR000467">
    <property type="entry name" value="G_patch_dom"/>
</dbReference>
<feature type="compositionally biased region" description="Acidic residues" evidence="9">
    <location>
        <begin position="1"/>
        <end position="18"/>
    </location>
</feature>
<keyword evidence="4 7" id="KW-0747">Spliceosome</keyword>
<dbReference type="Pfam" id="PF12457">
    <property type="entry name" value="TIP_N"/>
    <property type="match status" value="1"/>
</dbReference>
<comment type="caution">
    <text evidence="11">The sequence shown here is derived from an EMBL/GenBank/DDBJ whole genome shotgun (WGS) entry which is preliminary data.</text>
</comment>
<dbReference type="Pfam" id="PF07842">
    <property type="entry name" value="GCFC"/>
    <property type="match status" value="1"/>
</dbReference>
<keyword evidence="5 7" id="KW-0508">mRNA splicing</keyword>
<evidence type="ECO:0000259" key="10">
    <source>
        <dbReference type="PROSITE" id="PS50174"/>
    </source>
</evidence>
<feature type="domain" description="G-patch" evidence="10">
    <location>
        <begin position="152"/>
        <end position="198"/>
    </location>
</feature>
<keyword evidence="12" id="KW-1185">Reference proteome</keyword>
<evidence type="ECO:0000256" key="4">
    <source>
        <dbReference type="ARBA" id="ARBA00022728"/>
    </source>
</evidence>
<comment type="function">
    <text evidence="7">May be involved in pre-mRNA splicing.</text>
</comment>
<feature type="compositionally biased region" description="Basic and acidic residues" evidence="9">
    <location>
        <begin position="110"/>
        <end position="120"/>
    </location>
</feature>
<gene>
    <name evidence="11" type="ORF">CAMP_LOCUS5940</name>
</gene>
<dbReference type="GO" id="GO:0003676">
    <property type="term" value="F:nucleic acid binding"/>
    <property type="evidence" value="ECO:0007669"/>
    <property type="project" value="InterPro"/>
</dbReference>
<dbReference type="PANTHER" id="PTHR23329">
    <property type="entry name" value="TUFTELIN-INTERACTING PROTEIN 11-RELATED"/>
    <property type="match status" value="1"/>
</dbReference>
<name>A0A9P1MYA7_9PELO</name>
<dbReference type="AlphaFoldDB" id="A0A9P1MYA7"/>
<comment type="subcellular location">
    <subcellularLocation>
        <location evidence="1 7">Nucleus</location>
    </subcellularLocation>
</comment>
<evidence type="ECO:0000256" key="3">
    <source>
        <dbReference type="ARBA" id="ARBA00022664"/>
    </source>
</evidence>
<comment type="similarity">
    <text evidence="2 7">Belongs to the TFP11/STIP family.</text>
</comment>
<dbReference type="InterPro" id="IPR022159">
    <property type="entry name" value="STIP/TFIP11_N"/>
</dbReference>
<dbReference type="PIRSF" id="PIRSF017706">
    <property type="entry name" value="TFIP11"/>
    <property type="match status" value="1"/>
</dbReference>
<evidence type="ECO:0000256" key="6">
    <source>
        <dbReference type="ARBA" id="ARBA00023242"/>
    </source>
</evidence>
<feature type="compositionally biased region" description="Polar residues" evidence="9">
    <location>
        <begin position="88"/>
        <end position="99"/>
    </location>
</feature>
<dbReference type="InterPro" id="IPR022783">
    <property type="entry name" value="GCFC_dom"/>
</dbReference>
<dbReference type="Pfam" id="PF01585">
    <property type="entry name" value="G-patch"/>
    <property type="match status" value="1"/>
</dbReference>
<proteinExistence type="inferred from homology"/>
<dbReference type="Proteomes" id="UP001152747">
    <property type="component" value="Unassembled WGS sequence"/>
</dbReference>
<evidence type="ECO:0000256" key="9">
    <source>
        <dbReference type="SAM" id="MobiDB-lite"/>
    </source>
</evidence>